<evidence type="ECO:0000313" key="2">
    <source>
        <dbReference type="EMBL" id="VAX43779.1"/>
    </source>
</evidence>
<keyword evidence="2" id="KW-0548">Nucleotidyltransferase</keyword>
<dbReference type="InterPro" id="IPR043128">
    <property type="entry name" value="Rev_trsase/Diguanyl_cyclase"/>
</dbReference>
<sequence>MSFSHYTLRQTEYLKKHMETLDSSIFDLSPIPMWIEDFSEVKQQFDLWRNQGIENLHEFLSQNKNLIIECAHKIKIVRVNQKTLELFEAKTHEELYSNLNLIFKKEMFESHIHELEELWKGKTHFSSTTVNYTLSGKRIDVQLRGSILPGSESTFERVLITTEDITPYQNALREEEKNRRLAESMFIYSPTSLWVEDFSRIKNRIDQLRLLGIEDFRTFLDVHPEFVRQCIEDILILDVNQATLDLFKAPDKTTLLRNTHKIFAQEMIETFREQLIELWQGNIHHKREAINYALDGQIRNVLLQFTVFPGYEETWGLVQVALTDITARKKAENYLEYLGQHDVLTKLYNRAFFTEELNRLNRSIIRPVSSIFLDMNGLKETNDQFGHDIGDGLLRRVGNILNQTIINTPYTASRIGGDEFVILMPGADEANVLIMLQTIQELFNIDNQYYSSHPVSIAIGHATTQANEQIEDMLKRADHHMYQKKKSYYQEILFNQ</sequence>
<dbReference type="Proteomes" id="UP000294355">
    <property type="component" value="Chromosome"/>
</dbReference>
<dbReference type="Pfam" id="PF00990">
    <property type="entry name" value="GGDEF"/>
    <property type="match status" value="1"/>
</dbReference>
<evidence type="ECO:0000259" key="1">
    <source>
        <dbReference type="PROSITE" id="PS50887"/>
    </source>
</evidence>
<evidence type="ECO:0000313" key="3">
    <source>
        <dbReference type="Proteomes" id="UP000294355"/>
    </source>
</evidence>
<dbReference type="PANTHER" id="PTHR44757:SF2">
    <property type="entry name" value="BIOFILM ARCHITECTURE MAINTENANCE PROTEIN MBAA"/>
    <property type="match status" value="1"/>
</dbReference>
<dbReference type="InterPro" id="IPR052155">
    <property type="entry name" value="Biofilm_reg_signaling"/>
</dbReference>
<dbReference type="GO" id="GO:0052621">
    <property type="term" value="F:diguanylate cyclase activity"/>
    <property type="evidence" value="ECO:0007669"/>
    <property type="project" value="UniProtKB-EC"/>
</dbReference>
<dbReference type="SMART" id="SM00267">
    <property type="entry name" value="GGDEF"/>
    <property type="match status" value="1"/>
</dbReference>
<feature type="domain" description="GGDEF" evidence="1">
    <location>
        <begin position="366"/>
        <end position="496"/>
    </location>
</feature>
<dbReference type="PANTHER" id="PTHR44757">
    <property type="entry name" value="DIGUANYLATE CYCLASE DGCP"/>
    <property type="match status" value="1"/>
</dbReference>
<proteinExistence type="predicted"/>
<dbReference type="Gene3D" id="3.30.70.270">
    <property type="match status" value="1"/>
</dbReference>
<accession>A0A446ZH42</accession>
<dbReference type="NCBIfam" id="TIGR00254">
    <property type="entry name" value="GGDEF"/>
    <property type="match status" value="1"/>
</dbReference>
<dbReference type="EC" id="2.7.7.65" evidence="2"/>
<protein>
    <submittedName>
        <fullName evidence="2">Putative diguanylate cyclase YdaM</fullName>
        <ecNumber evidence="2">2.7.7.65</ecNumber>
    </submittedName>
</protein>
<reference evidence="2 3" key="1">
    <citation type="submission" date="2018-08" db="EMBL/GenBank/DDBJ databases">
        <authorList>
            <person name="Gonzaga-Molto A."/>
        </authorList>
    </citation>
    <scope>NUCLEOTIDE SEQUENCE [LARGE SCALE GENOMIC DNA]</scope>
    <source>
        <strain evidence="2">Acinetobacter calcoaceticus str. 2117</strain>
    </source>
</reference>
<keyword evidence="2" id="KW-0808">Transferase</keyword>
<dbReference type="SUPFAM" id="SSF55785">
    <property type="entry name" value="PYP-like sensor domain (PAS domain)"/>
    <property type="match status" value="2"/>
</dbReference>
<dbReference type="EMBL" id="LS999521">
    <property type="protein sequence ID" value="VAX43779.1"/>
    <property type="molecule type" value="Genomic_DNA"/>
</dbReference>
<dbReference type="InterPro" id="IPR000160">
    <property type="entry name" value="GGDEF_dom"/>
</dbReference>
<name>A0A446ZH42_ACICA</name>
<dbReference type="Gene3D" id="3.30.450.20">
    <property type="entry name" value="PAS domain"/>
    <property type="match status" value="2"/>
</dbReference>
<dbReference type="SUPFAM" id="SSF55073">
    <property type="entry name" value="Nucleotide cyclase"/>
    <property type="match status" value="1"/>
</dbReference>
<dbReference type="AlphaFoldDB" id="A0A446ZH42"/>
<dbReference type="Pfam" id="PF13426">
    <property type="entry name" value="PAS_9"/>
    <property type="match status" value="1"/>
</dbReference>
<dbReference type="InterPro" id="IPR035965">
    <property type="entry name" value="PAS-like_dom_sf"/>
</dbReference>
<dbReference type="InterPro" id="IPR000014">
    <property type="entry name" value="PAS"/>
</dbReference>
<gene>
    <name evidence="2" type="primary">ydaM</name>
    <name evidence="2" type="ORF">AC2117_00946</name>
</gene>
<dbReference type="PROSITE" id="PS50887">
    <property type="entry name" value="GGDEF"/>
    <property type="match status" value="1"/>
</dbReference>
<organism evidence="2 3">
    <name type="scientific">Acinetobacter calcoaceticus</name>
    <dbReference type="NCBI Taxonomy" id="471"/>
    <lineage>
        <taxon>Bacteria</taxon>
        <taxon>Pseudomonadati</taxon>
        <taxon>Pseudomonadota</taxon>
        <taxon>Gammaproteobacteria</taxon>
        <taxon>Moraxellales</taxon>
        <taxon>Moraxellaceae</taxon>
        <taxon>Acinetobacter</taxon>
        <taxon>Acinetobacter calcoaceticus/baumannii complex</taxon>
    </lineage>
</organism>
<dbReference type="CDD" id="cd01949">
    <property type="entry name" value="GGDEF"/>
    <property type="match status" value="1"/>
</dbReference>
<dbReference type="InterPro" id="IPR029787">
    <property type="entry name" value="Nucleotide_cyclase"/>
</dbReference>